<dbReference type="AlphaFoldDB" id="A0A445CK72"/>
<protein>
    <recommendedName>
        <fullName evidence="4">Zinc finger GRF-type domain-containing protein</fullName>
    </recommendedName>
</protein>
<organism evidence="2 3">
    <name type="scientific">Arachis hypogaea</name>
    <name type="common">Peanut</name>
    <dbReference type="NCBI Taxonomy" id="3818"/>
    <lineage>
        <taxon>Eukaryota</taxon>
        <taxon>Viridiplantae</taxon>
        <taxon>Streptophyta</taxon>
        <taxon>Embryophyta</taxon>
        <taxon>Tracheophyta</taxon>
        <taxon>Spermatophyta</taxon>
        <taxon>Magnoliopsida</taxon>
        <taxon>eudicotyledons</taxon>
        <taxon>Gunneridae</taxon>
        <taxon>Pentapetalae</taxon>
        <taxon>rosids</taxon>
        <taxon>fabids</taxon>
        <taxon>Fabales</taxon>
        <taxon>Fabaceae</taxon>
        <taxon>Papilionoideae</taxon>
        <taxon>50 kb inversion clade</taxon>
        <taxon>dalbergioids sensu lato</taxon>
        <taxon>Dalbergieae</taxon>
        <taxon>Pterocarpus clade</taxon>
        <taxon>Arachis</taxon>
    </lineage>
</organism>
<evidence type="ECO:0000313" key="2">
    <source>
        <dbReference type="EMBL" id="RYR51336.1"/>
    </source>
</evidence>
<sequence length="104" mass="11806">MIGCRSQGQGSSTRSTTRSRSWTRLSRVPERCECGCRPVLRWSGTNTNPDKPFFGCPNYNADDVEEEEEHKGRVDATVVDNEQVRVNLAWRIGKLEAEMNESKT</sequence>
<comment type="caution">
    <text evidence="2">The sequence shown here is derived from an EMBL/GenBank/DDBJ whole genome shotgun (WGS) entry which is preliminary data.</text>
</comment>
<dbReference type="EMBL" id="SDMP01000006">
    <property type="protein sequence ID" value="RYR51336.1"/>
    <property type="molecule type" value="Genomic_DNA"/>
</dbReference>
<reference evidence="2 3" key="1">
    <citation type="submission" date="2019-01" db="EMBL/GenBank/DDBJ databases">
        <title>Sequencing of cultivated peanut Arachis hypogaea provides insights into genome evolution and oil improvement.</title>
        <authorList>
            <person name="Chen X."/>
        </authorList>
    </citation>
    <scope>NUCLEOTIDE SEQUENCE [LARGE SCALE GENOMIC DNA]</scope>
    <source>
        <strain evidence="3">cv. Fuhuasheng</strain>
        <tissue evidence="2">Leaves</tissue>
    </source>
</reference>
<gene>
    <name evidence="2" type="ORF">Ahy_A06g026355</name>
</gene>
<feature type="region of interest" description="Disordered" evidence="1">
    <location>
        <begin position="1"/>
        <end position="22"/>
    </location>
</feature>
<dbReference type="Proteomes" id="UP000289738">
    <property type="component" value="Chromosome A06"/>
</dbReference>
<accession>A0A445CK72</accession>
<evidence type="ECO:0000256" key="1">
    <source>
        <dbReference type="SAM" id="MobiDB-lite"/>
    </source>
</evidence>
<proteinExistence type="predicted"/>
<keyword evidence="3" id="KW-1185">Reference proteome</keyword>
<evidence type="ECO:0000313" key="3">
    <source>
        <dbReference type="Proteomes" id="UP000289738"/>
    </source>
</evidence>
<evidence type="ECO:0008006" key="4">
    <source>
        <dbReference type="Google" id="ProtNLM"/>
    </source>
</evidence>
<name>A0A445CK72_ARAHY</name>